<dbReference type="EMBL" id="CP109527">
    <property type="protein sequence ID" value="WTY33249.1"/>
    <property type="molecule type" value="Genomic_DNA"/>
</dbReference>
<dbReference type="RefSeq" id="WP_405145433.1">
    <property type="nucleotide sequence ID" value="NZ_CP109527.1"/>
</dbReference>
<gene>
    <name evidence="1" type="ORF">OG308_18030</name>
</gene>
<reference evidence="1 2" key="1">
    <citation type="submission" date="2022-10" db="EMBL/GenBank/DDBJ databases">
        <title>The complete genomes of actinobacterial strains from the NBC collection.</title>
        <authorList>
            <person name="Joergensen T.S."/>
            <person name="Alvarez Arevalo M."/>
            <person name="Sterndorff E.B."/>
            <person name="Faurdal D."/>
            <person name="Vuksanovic O."/>
            <person name="Mourched A.-S."/>
            <person name="Charusanti P."/>
            <person name="Shaw S."/>
            <person name="Blin K."/>
            <person name="Weber T."/>
        </authorList>
    </citation>
    <scope>NUCLEOTIDE SEQUENCE [LARGE SCALE GENOMIC DNA]</scope>
    <source>
        <strain evidence="1 2">NBC_01413</strain>
    </source>
</reference>
<dbReference type="Proteomes" id="UP001621418">
    <property type="component" value="Chromosome"/>
</dbReference>
<evidence type="ECO:0000313" key="1">
    <source>
        <dbReference type="EMBL" id="WTY33249.1"/>
    </source>
</evidence>
<protein>
    <recommendedName>
        <fullName evidence="3">TetR family transcriptional regulator</fullName>
    </recommendedName>
</protein>
<dbReference type="SUPFAM" id="SSF46689">
    <property type="entry name" value="Homeodomain-like"/>
    <property type="match status" value="1"/>
</dbReference>
<dbReference type="Gene3D" id="1.10.357.10">
    <property type="entry name" value="Tetracycline Repressor, domain 2"/>
    <property type="match status" value="1"/>
</dbReference>
<accession>A0ABZ1MZX3</accession>
<evidence type="ECO:0000313" key="2">
    <source>
        <dbReference type="Proteomes" id="UP001621418"/>
    </source>
</evidence>
<name>A0ABZ1MZX3_9NOCA</name>
<sequence>MRSVCRAAGLSQRFFYESFADTDVLLHAVYRAALSRLQQAVAPAVASEDLHAVFEAAARLMEADPRVCRILLVEPVADVRLRGYVRETIPAIATAALGDRIVGSPDDPSVRMHFSALFGALISLFVEWTEGSLGTDRNAFASHVTTVATQLMSEISSAETRRRS</sequence>
<evidence type="ECO:0008006" key="3">
    <source>
        <dbReference type="Google" id="ProtNLM"/>
    </source>
</evidence>
<keyword evidence="2" id="KW-1185">Reference proteome</keyword>
<organism evidence="1 2">
    <name type="scientific">Nocardia salmonicida</name>
    <dbReference type="NCBI Taxonomy" id="53431"/>
    <lineage>
        <taxon>Bacteria</taxon>
        <taxon>Bacillati</taxon>
        <taxon>Actinomycetota</taxon>
        <taxon>Actinomycetes</taxon>
        <taxon>Mycobacteriales</taxon>
        <taxon>Nocardiaceae</taxon>
        <taxon>Nocardia</taxon>
    </lineage>
</organism>
<proteinExistence type="predicted"/>
<dbReference type="InterPro" id="IPR009057">
    <property type="entry name" value="Homeodomain-like_sf"/>
</dbReference>